<dbReference type="PRINTS" id="PR00094">
    <property type="entry name" value="ADENYLTKNASE"/>
</dbReference>
<protein>
    <submittedName>
        <fullName evidence="5">Uncharacterized protein</fullName>
    </submittedName>
</protein>
<dbReference type="Ensembl" id="ENSOMET00000010456.1">
    <property type="protein sequence ID" value="ENSOMEP00000024126.1"/>
    <property type="gene ID" value="ENSOMEG00000004570.1"/>
</dbReference>
<dbReference type="InterPro" id="IPR000850">
    <property type="entry name" value="Adenylat/UMP-CMP_kin"/>
</dbReference>
<dbReference type="Gene3D" id="3.40.50.300">
    <property type="entry name" value="P-loop containing nucleotide triphosphate hydrolases"/>
    <property type="match status" value="2"/>
</dbReference>
<dbReference type="AlphaFoldDB" id="A0A3B3D2Q4"/>
<dbReference type="OMA" id="DCIRRGW"/>
<evidence type="ECO:0000256" key="2">
    <source>
        <dbReference type="ARBA" id="ARBA00022741"/>
    </source>
</evidence>
<keyword evidence="1 4" id="KW-0808">Transferase</keyword>
<evidence type="ECO:0000256" key="1">
    <source>
        <dbReference type="ARBA" id="ARBA00022679"/>
    </source>
</evidence>
<organism evidence="5 6">
    <name type="scientific">Oryzias melastigma</name>
    <name type="common">Marine medaka</name>
    <dbReference type="NCBI Taxonomy" id="30732"/>
    <lineage>
        <taxon>Eukaryota</taxon>
        <taxon>Metazoa</taxon>
        <taxon>Chordata</taxon>
        <taxon>Craniata</taxon>
        <taxon>Vertebrata</taxon>
        <taxon>Euteleostomi</taxon>
        <taxon>Actinopterygii</taxon>
        <taxon>Neopterygii</taxon>
        <taxon>Teleostei</taxon>
        <taxon>Neoteleostei</taxon>
        <taxon>Acanthomorphata</taxon>
        <taxon>Ovalentaria</taxon>
        <taxon>Atherinomorphae</taxon>
        <taxon>Beloniformes</taxon>
        <taxon>Adrianichthyidae</taxon>
        <taxon>Oryziinae</taxon>
        <taxon>Oryzias</taxon>
    </lineage>
</organism>
<sequence length="424" mass="47979">MDETRRPLRIPPQMRSYAEKHDLSQLDLVSNLLIDQPDDPISYLINLLQGSSLDIPRVMVIGPPAVGKYTLVNERQILYFTFCFEGVAGACWVQVKLLFVVFVRQGWVLQGIPKTRLQALSLQQAGILPKHLGKNISEPRADDVYHQIFIWPSDDTIAQRLQKGRSLTNKQLSEELQRYSCEVTGLRSAYQHVLKVISGDQPHSDVYQQALGFVQTRHRSRPHRILLLGPPGSGKSLQARQLAEKHSMVDVSCGRLLRSVAADGSTLGEDIQLYLDDGLPVPDSVVLQVLEERLSQEDCSSRGWVLHGFPNNLLQARSLQESHHEPNRVFFMEATDEVCQERITLRATDPVSGQRFHAVSNPAPSAEFHSRLQTRPEDSREEVMRRLKEYRELSDSVYPDAAHVDADPQPWTVFEALLSRLTTN</sequence>
<evidence type="ECO:0000256" key="4">
    <source>
        <dbReference type="RuleBase" id="RU003330"/>
    </source>
</evidence>
<dbReference type="PANTHER" id="PTHR23359">
    <property type="entry name" value="NUCLEOTIDE KINASE"/>
    <property type="match status" value="1"/>
</dbReference>
<proteinExistence type="inferred from homology"/>
<dbReference type="Proteomes" id="UP000261560">
    <property type="component" value="Unplaced"/>
</dbReference>
<dbReference type="GO" id="GO:0006139">
    <property type="term" value="P:nucleobase-containing compound metabolic process"/>
    <property type="evidence" value="ECO:0007669"/>
    <property type="project" value="InterPro"/>
</dbReference>
<keyword evidence="3 4" id="KW-0418">Kinase</keyword>
<dbReference type="GeneTree" id="ENSGT00940000164784"/>
<reference evidence="5" key="1">
    <citation type="submission" date="2025-08" db="UniProtKB">
        <authorList>
            <consortium name="Ensembl"/>
        </authorList>
    </citation>
    <scope>IDENTIFICATION</scope>
</reference>
<comment type="similarity">
    <text evidence="4">Belongs to the adenylate kinase family.</text>
</comment>
<keyword evidence="2" id="KW-0547">Nucleotide-binding</keyword>
<dbReference type="CDD" id="cd22979">
    <property type="entry name" value="DD_AK8"/>
    <property type="match status" value="1"/>
</dbReference>
<evidence type="ECO:0000313" key="5">
    <source>
        <dbReference type="Ensembl" id="ENSOMEP00000024126.1"/>
    </source>
</evidence>
<dbReference type="SUPFAM" id="SSF52540">
    <property type="entry name" value="P-loop containing nucleoside triphosphate hydrolases"/>
    <property type="match status" value="3"/>
</dbReference>
<dbReference type="CDD" id="cd01428">
    <property type="entry name" value="ADK"/>
    <property type="match status" value="1"/>
</dbReference>
<dbReference type="PaxDb" id="30732-ENSOMEP00000024126"/>
<dbReference type="GO" id="GO:0019205">
    <property type="term" value="F:nucleobase-containing compound kinase activity"/>
    <property type="evidence" value="ECO:0007669"/>
    <property type="project" value="InterPro"/>
</dbReference>
<accession>A0A3B3D2Q4</accession>
<reference evidence="5" key="2">
    <citation type="submission" date="2025-09" db="UniProtKB">
        <authorList>
            <consortium name="Ensembl"/>
        </authorList>
    </citation>
    <scope>IDENTIFICATION</scope>
</reference>
<dbReference type="STRING" id="30732.ENSOMEP00000024126"/>
<evidence type="ECO:0000313" key="6">
    <source>
        <dbReference type="Proteomes" id="UP000261560"/>
    </source>
</evidence>
<dbReference type="GO" id="GO:0005524">
    <property type="term" value="F:ATP binding"/>
    <property type="evidence" value="ECO:0007669"/>
    <property type="project" value="InterPro"/>
</dbReference>
<dbReference type="InterPro" id="IPR027417">
    <property type="entry name" value="P-loop_NTPase"/>
</dbReference>
<dbReference type="Pfam" id="PF00406">
    <property type="entry name" value="ADK"/>
    <property type="match status" value="1"/>
</dbReference>
<name>A0A3B3D2Q4_ORYME</name>
<evidence type="ECO:0000256" key="3">
    <source>
        <dbReference type="ARBA" id="ARBA00022777"/>
    </source>
</evidence>
<keyword evidence="6" id="KW-1185">Reference proteome</keyword>
<dbReference type="HAMAP" id="MF_00235">
    <property type="entry name" value="Adenylate_kinase_Adk"/>
    <property type="match status" value="1"/>
</dbReference>